<protein>
    <submittedName>
        <fullName evidence="7">Sodium/calcium exchanger NCL1</fullName>
    </submittedName>
</protein>
<evidence type="ECO:0000313" key="8">
    <source>
        <dbReference type="Proteomes" id="UP001293254"/>
    </source>
</evidence>
<keyword evidence="4" id="KW-0472">Membrane</keyword>
<evidence type="ECO:0000256" key="4">
    <source>
        <dbReference type="SAM" id="Phobius"/>
    </source>
</evidence>
<accession>A0AAE1Z1X8</accession>
<keyword evidence="4" id="KW-0812">Transmembrane</keyword>
<keyword evidence="8" id="KW-1185">Reference proteome</keyword>
<dbReference type="CDD" id="cd00051">
    <property type="entry name" value="EFh"/>
    <property type="match status" value="1"/>
</dbReference>
<dbReference type="PROSITE" id="PS50222">
    <property type="entry name" value="EF_HAND_2"/>
    <property type="match status" value="4"/>
</dbReference>
<feature type="domain" description="EF-hand" evidence="6">
    <location>
        <begin position="351"/>
        <end position="386"/>
    </location>
</feature>
<feature type="transmembrane region" description="Helical" evidence="4">
    <location>
        <begin position="684"/>
        <end position="704"/>
    </location>
</feature>
<gene>
    <name evidence="7" type="ORF">Salat_0336700</name>
</gene>
<evidence type="ECO:0000256" key="1">
    <source>
        <dbReference type="ARBA" id="ARBA00022449"/>
    </source>
</evidence>
<dbReference type="InterPro" id="IPR004713">
    <property type="entry name" value="CaH_exchang"/>
</dbReference>
<feature type="transmembrane region" description="Helical" evidence="4">
    <location>
        <begin position="81"/>
        <end position="98"/>
    </location>
</feature>
<dbReference type="PANTHER" id="PTHR31503:SF85">
    <property type="entry name" value="CALCIUM-BINDING EF-HAND FAMILY PROTEIN"/>
    <property type="match status" value="1"/>
</dbReference>
<organism evidence="7 8">
    <name type="scientific">Sesamum alatum</name>
    <dbReference type="NCBI Taxonomy" id="300844"/>
    <lineage>
        <taxon>Eukaryota</taxon>
        <taxon>Viridiplantae</taxon>
        <taxon>Streptophyta</taxon>
        <taxon>Embryophyta</taxon>
        <taxon>Tracheophyta</taxon>
        <taxon>Spermatophyta</taxon>
        <taxon>Magnoliopsida</taxon>
        <taxon>eudicotyledons</taxon>
        <taxon>Gunneridae</taxon>
        <taxon>Pentapetalae</taxon>
        <taxon>asterids</taxon>
        <taxon>lamiids</taxon>
        <taxon>Lamiales</taxon>
        <taxon>Pedaliaceae</taxon>
        <taxon>Sesamum</taxon>
    </lineage>
</organism>
<dbReference type="InterPro" id="IPR002048">
    <property type="entry name" value="EF_hand_dom"/>
</dbReference>
<dbReference type="Proteomes" id="UP001293254">
    <property type="component" value="Unassembled WGS sequence"/>
</dbReference>
<feature type="domain" description="EF-hand" evidence="6">
    <location>
        <begin position="310"/>
        <end position="345"/>
    </location>
</feature>
<evidence type="ECO:0000256" key="3">
    <source>
        <dbReference type="ARBA" id="ARBA00023065"/>
    </source>
</evidence>
<dbReference type="GO" id="GO:0016020">
    <property type="term" value="C:membrane"/>
    <property type="evidence" value="ECO:0007669"/>
    <property type="project" value="InterPro"/>
</dbReference>
<feature type="domain" description="EF-hand" evidence="6">
    <location>
        <begin position="448"/>
        <end position="483"/>
    </location>
</feature>
<reference evidence="7" key="2">
    <citation type="journal article" date="2024" name="Plant">
        <title>Genomic evolution and insights into agronomic trait innovations of Sesamum species.</title>
        <authorList>
            <person name="Miao H."/>
            <person name="Wang L."/>
            <person name="Qu L."/>
            <person name="Liu H."/>
            <person name="Sun Y."/>
            <person name="Le M."/>
            <person name="Wang Q."/>
            <person name="Wei S."/>
            <person name="Zheng Y."/>
            <person name="Lin W."/>
            <person name="Duan Y."/>
            <person name="Cao H."/>
            <person name="Xiong S."/>
            <person name="Wang X."/>
            <person name="Wei L."/>
            <person name="Li C."/>
            <person name="Ma Q."/>
            <person name="Ju M."/>
            <person name="Zhao R."/>
            <person name="Li G."/>
            <person name="Mu C."/>
            <person name="Tian Q."/>
            <person name="Mei H."/>
            <person name="Zhang T."/>
            <person name="Gao T."/>
            <person name="Zhang H."/>
        </authorList>
    </citation>
    <scope>NUCLEOTIDE SEQUENCE</scope>
    <source>
        <strain evidence="7">3651</strain>
    </source>
</reference>
<comment type="caution">
    <text evidence="7">The sequence shown here is derived from an EMBL/GenBank/DDBJ whole genome shotgun (WGS) entry which is preliminary data.</text>
</comment>
<feature type="transmembrane region" description="Helical" evidence="4">
    <location>
        <begin position="225"/>
        <end position="244"/>
    </location>
</feature>
<reference evidence="7" key="1">
    <citation type="submission" date="2020-06" db="EMBL/GenBank/DDBJ databases">
        <authorList>
            <person name="Li T."/>
            <person name="Hu X."/>
            <person name="Zhang T."/>
            <person name="Song X."/>
            <person name="Zhang H."/>
            <person name="Dai N."/>
            <person name="Sheng W."/>
            <person name="Hou X."/>
            <person name="Wei L."/>
        </authorList>
    </citation>
    <scope>NUCLEOTIDE SEQUENCE</scope>
    <source>
        <strain evidence="7">3651</strain>
        <tissue evidence="7">Leaf</tissue>
    </source>
</reference>
<dbReference type="AlphaFoldDB" id="A0AAE1Z1X8"/>
<dbReference type="InterPro" id="IPR011992">
    <property type="entry name" value="EF-hand-dom_pair"/>
</dbReference>
<dbReference type="GO" id="GO:0015369">
    <property type="term" value="F:calcium:proton antiporter activity"/>
    <property type="evidence" value="ECO:0007669"/>
    <property type="project" value="TreeGrafter"/>
</dbReference>
<feature type="domain" description="EF-hand" evidence="6">
    <location>
        <begin position="488"/>
        <end position="523"/>
    </location>
</feature>
<feature type="transmembrane region" description="Helical" evidence="4">
    <location>
        <begin position="592"/>
        <end position="613"/>
    </location>
</feature>
<keyword evidence="1" id="KW-0050">Antiport</keyword>
<keyword evidence="4" id="KW-1133">Transmembrane helix</keyword>
<feature type="transmembrane region" description="Helical" evidence="4">
    <location>
        <begin position="634"/>
        <end position="652"/>
    </location>
</feature>
<sequence>MAATAAVLRMILLLFLISIVQSRILTLKLNSFDDDQLISDGVDHHLENQSSSHVSSVYSSAPSIPSTCNHQYGFLPCAENAAGYIFQFLVYQGLLMFGEKQIGRGSQVLFHIIGAGKIGGIIFRILMSLPSMMLMIVSGVFSSKENAQSQVSLGVGIYAGMTVFTLTLQWGACVIFGTRELTETDKSKEHAEASQSSCSPAKEKLIILKDTGVLVDRQTRSIARIMLLSLIPYIVVQLVDFFRTSAANRIITLIALIVSSLSLIAYFGYQIWDPLVQQRSLDYAKYETLRTQFLEHVKQQGQLVNEDGTLNTDAIKKLFVETDKDQNKRINQNELEKLVLDVITTGKMNMDKKMAISDIMQTFDFDEDGCIKEHEFVEGLRRWIEEAKQSPEISDANSTNIFQELLQLFSERKENDPQEIERIMSKILKHAETKMLKAESLITPDGKPNTEQIQNLFRKFDTDGNQSISASELEKLLTTVKFGESQLDYEDMVKQLFKDFDVNDSKTIDPKEFEDGVTKWLNRAIDVAKTTDKRRIIDEFDKIVWKQPEYGMWDFITSVFQVLAGIFILTFLGGPLMTSILQLSYAMRLSSFSISFVIVPLAMNARTAITALLPAKQKNKRSASLTFSEIYSGVIMNNIAGLTTLLAIVFAKDLTWDFSAEVLTILVVCAIIGILAYSCNTYPLWTCILAFFLYPFSLGMYYFVQVFLSWN</sequence>
<feature type="chain" id="PRO_5042004425" evidence="5">
    <location>
        <begin position="23"/>
        <end position="711"/>
    </location>
</feature>
<feature type="transmembrane region" description="Helical" evidence="4">
    <location>
        <begin position="250"/>
        <end position="269"/>
    </location>
</feature>
<feature type="signal peptide" evidence="5">
    <location>
        <begin position="1"/>
        <end position="22"/>
    </location>
</feature>
<keyword evidence="5" id="KW-0732">Signal</keyword>
<evidence type="ECO:0000256" key="5">
    <source>
        <dbReference type="SAM" id="SignalP"/>
    </source>
</evidence>
<dbReference type="PANTHER" id="PTHR31503">
    <property type="entry name" value="VACUOLAR CALCIUM ION TRANSPORTER"/>
    <property type="match status" value="1"/>
</dbReference>
<evidence type="ECO:0000256" key="2">
    <source>
        <dbReference type="ARBA" id="ARBA00022837"/>
    </source>
</evidence>
<feature type="transmembrane region" description="Helical" evidence="4">
    <location>
        <begin position="658"/>
        <end position="677"/>
    </location>
</feature>
<proteinExistence type="predicted"/>
<name>A0AAE1Z1X8_9LAMI</name>
<feature type="transmembrane region" description="Helical" evidence="4">
    <location>
        <begin position="552"/>
        <end position="572"/>
    </location>
</feature>
<dbReference type="SMART" id="SM00054">
    <property type="entry name" value="EFh"/>
    <property type="match status" value="4"/>
</dbReference>
<dbReference type="EMBL" id="JACGWO010000001">
    <property type="protein sequence ID" value="KAK4440018.1"/>
    <property type="molecule type" value="Genomic_DNA"/>
</dbReference>
<dbReference type="InterPro" id="IPR018247">
    <property type="entry name" value="EF_Hand_1_Ca_BS"/>
</dbReference>
<dbReference type="GO" id="GO:0006874">
    <property type="term" value="P:intracellular calcium ion homeostasis"/>
    <property type="evidence" value="ECO:0007669"/>
    <property type="project" value="TreeGrafter"/>
</dbReference>
<dbReference type="Pfam" id="PF13499">
    <property type="entry name" value="EF-hand_7"/>
    <property type="match status" value="2"/>
</dbReference>
<dbReference type="Gene3D" id="1.10.238.10">
    <property type="entry name" value="EF-hand"/>
    <property type="match status" value="2"/>
</dbReference>
<keyword evidence="3" id="KW-0406">Ion transport</keyword>
<dbReference type="GO" id="GO:0005509">
    <property type="term" value="F:calcium ion binding"/>
    <property type="evidence" value="ECO:0007669"/>
    <property type="project" value="InterPro"/>
</dbReference>
<keyword evidence="1" id="KW-0813">Transport</keyword>
<dbReference type="SUPFAM" id="SSF47473">
    <property type="entry name" value="EF-hand"/>
    <property type="match status" value="1"/>
</dbReference>
<evidence type="ECO:0000313" key="7">
    <source>
        <dbReference type="EMBL" id="KAK4440018.1"/>
    </source>
</evidence>
<keyword evidence="2" id="KW-0106">Calcium</keyword>
<evidence type="ECO:0000259" key="6">
    <source>
        <dbReference type="PROSITE" id="PS50222"/>
    </source>
</evidence>
<dbReference type="PROSITE" id="PS00018">
    <property type="entry name" value="EF_HAND_1"/>
    <property type="match status" value="3"/>
</dbReference>
<feature type="transmembrane region" description="Helical" evidence="4">
    <location>
        <begin position="118"/>
        <end position="141"/>
    </location>
</feature>
<feature type="transmembrane region" description="Helical" evidence="4">
    <location>
        <begin position="153"/>
        <end position="178"/>
    </location>
</feature>